<comment type="caution">
    <text evidence="3">The sequence shown here is derived from an EMBL/GenBank/DDBJ whole genome shotgun (WGS) entry which is preliminary data.</text>
</comment>
<gene>
    <name evidence="3" type="ORF">OVN521_LOCUS22030</name>
    <name evidence="4" type="ORF">UXM345_LOCUS27633</name>
</gene>
<accession>A0A819WFN3</accession>
<name>A0A819WFN3_9BILA</name>
<dbReference type="EMBL" id="CAJOBG010004690">
    <property type="protein sequence ID" value="CAF4122037.1"/>
    <property type="molecule type" value="Genomic_DNA"/>
</dbReference>
<dbReference type="Proteomes" id="UP000663866">
    <property type="component" value="Unassembled WGS sequence"/>
</dbReference>
<feature type="region of interest" description="Disordered" evidence="1">
    <location>
        <begin position="580"/>
        <end position="625"/>
    </location>
</feature>
<dbReference type="InterPro" id="IPR021896">
    <property type="entry name" value="THAP9-like_HTH"/>
</dbReference>
<dbReference type="Pfam" id="PF12017">
    <property type="entry name" value="Tnp_P_element"/>
    <property type="match status" value="1"/>
</dbReference>
<evidence type="ECO:0000259" key="2">
    <source>
        <dbReference type="Pfam" id="PF12017"/>
    </source>
</evidence>
<evidence type="ECO:0000256" key="1">
    <source>
        <dbReference type="SAM" id="MobiDB-lite"/>
    </source>
</evidence>
<evidence type="ECO:0000313" key="5">
    <source>
        <dbReference type="Proteomes" id="UP000663866"/>
    </source>
</evidence>
<feature type="domain" description="THAP9-like helix-turn-helix" evidence="2">
    <location>
        <begin position="133"/>
        <end position="189"/>
    </location>
</feature>
<dbReference type="Proteomes" id="UP000663842">
    <property type="component" value="Unassembled WGS sequence"/>
</dbReference>
<evidence type="ECO:0000313" key="4">
    <source>
        <dbReference type="EMBL" id="CAF4194498.1"/>
    </source>
</evidence>
<keyword evidence="5" id="KW-1185">Reference proteome</keyword>
<organism evidence="3 5">
    <name type="scientific">Rotaria magnacalcarata</name>
    <dbReference type="NCBI Taxonomy" id="392030"/>
    <lineage>
        <taxon>Eukaryota</taxon>
        <taxon>Metazoa</taxon>
        <taxon>Spiralia</taxon>
        <taxon>Gnathifera</taxon>
        <taxon>Rotifera</taxon>
        <taxon>Eurotatoria</taxon>
        <taxon>Bdelloidea</taxon>
        <taxon>Philodinida</taxon>
        <taxon>Philodinidae</taxon>
        <taxon>Rotaria</taxon>
    </lineage>
</organism>
<evidence type="ECO:0000313" key="3">
    <source>
        <dbReference type="EMBL" id="CAF4122037.1"/>
    </source>
</evidence>
<feature type="compositionally biased region" description="Acidic residues" evidence="1">
    <location>
        <begin position="594"/>
        <end position="623"/>
    </location>
</feature>
<dbReference type="AlphaFoldDB" id="A0A819WFN3"/>
<sequence>MTDCAENFLNTTDIFEIFKYDSEELDEIKHQSCYKLKNGDYIVRTGVKNNMNYLKEIFVKKLEEHRISSSSFQQDISKELMNKNPLLRSLITWYSHNANVLKNINVNNSHNNNNNDNSSSNNNSSINNLFISSFIDTIANNIVKSKQGQCYDDSMKKFAILLYTFGGKLAYQLVRINIIGALPSLSTFSRLMSNTDTIITEGRFRIMALKQYTDSLNAKFGFCSEDCTGVIKKIKYDVTTNSFVGFVTKFSNGIPIPEYYKTDSYEQLKAWFTNIKKSNLLNIFMFQPLPPPGHSNTPSPFLMNAFGADGTGSAMEILYRWVHVFEYSLENQIRIIGFSTDGDNKYMRATRLMAGFFASLSKFLPYEHPDVFQIKLKYGWPWFYLRKQQLFLFFQDPTHLVTKWRNRLLSRTADLHIGDEIISMDHIRSIVKNSKYTKLDHGLTRSDLNPKDRQNYRSCVKLTSEDLSRILIEDENCLGTHVYLQVLKMIIKAYIEKSTTIVKRKHKQDDNNVIDQKLDEVYDLNIEKMIANSYEMALVLVKLLNIISILKKHNILDMNILSQYIYDNLKENSRLVDDTTLPPSSFDNVHDSGWETDDSDDDDYVDNDDDDDDDDDDDNDYTDVDGNIRSQLLDELIDIDDEEQNIASVRTNFQGINIRDNIDPDDLKSFFKIKINNKIKYLHKQSACWLLTDENTHISSDRLSRVMQTSENKI</sequence>
<dbReference type="EMBL" id="CAJOBF010006035">
    <property type="protein sequence ID" value="CAF4194498.1"/>
    <property type="molecule type" value="Genomic_DNA"/>
</dbReference>
<protein>
    <recommendedName>
        <fullName evidence="2">THAP9-like helix-turn-helix domain-containing protein</fullName>
    </recommendedName>
</protein>
<reference evidence="3" key="1">
    <citation type="submission" date="2021-02" db="EMBL/GenBank/DDBJ databases">
        <authorList>
            <person name="Nowell W R."/>
        </authorList>
    </citation>
    <scope>NUCLEOTIDE SEQUENCE</scope>
</reference>
<proteinExistence type="predicted"/>